<evidence type="ECO:0000313" key="2">
    <source>
        <dbReference type="Proteomes" id="UP000055024"/>
    </source>
</evidence>
<evidence type="ECO:0000313" key="1">
    <source>
        <dbReference type="EMBL" id="KRY93979.1"/>
    </source>
</evidence>
<dbReference type="AlphaFoldDB" id="A0A0V1G6W8"/>
<reference evidence="1 2" key="1">
    <citation type="submission" date="2015-01" db="EMBL/GenBank/DDBJ databases">
        <title>Evolution of Trichinella species and genotypes.</title>
        <authorList>
            <person name="Korhonen P.K."/>
            <person name="Edoardo P."/>
            <person name="Giuseppe L.R."/>
            <person name="Gasser R.B."/>
        </authorList>
    </citation>
    <scope>NUCLEOTIDE SEQUENCE [LARGE SCALE GENOMIC DNA]</scope>
    <source>
        <strain evidence="1">ISS1029</strain>
    </source>
</reference>
<gene>
    <name evidence="1" type="ORF">T11_264</name>
</gene>
<name>A0A0V1G6W8_9BILA</name>
<sequence>MSGASLSKNVSITAAVHAEQADLCSKYSSERRVVMTMVILYKNVSITAAVH</sequence>
<dbReference type="Proteomes" id="UP000055024">
    <property type="component" value="Unassembled WGS sequence"/>
</dbReference>
<accession>A0A0V1G6W8</accession>
<protein>
    <submittedName>
        <fullName evidence="1">Uncharacterized protein</fullName>
    </submittedName>
</protein>
<comment type="caution">
    <text evidence="1">The sequence shown here is derived from an EMBL/GenBank/DDBJ whole genome shotgun (WGS) entry which is preliminary data.</text>
</comment>
<proteinExistence type="predicted"/>
<organism evidence="1 2">
    <name type="scientific">Trichinella zimbabwensis</name>
    <dbReference type="NCBI Taxonomy" id="268475"/>
    <lineage>
        <taxon>Eukaryota</taxon>
        <taxon>Metazoa</taxon>
        <taxon>Ecdysozoa</taxon>
        <taxon>Nematoda</taxon>
        <taxon>Enoplea</taxon>
        <taxon>Dorylaimia</taxon>
        <taxon>Trichinellida</taxon>
        <taxon>Trichinellidae</taxon>
        <taxon>Trichinella</taxon>
    </lineage>
</organism>
<dbReference type="EMBL" id="JYDP01005811">
    <property type="protein sequence ID" value="KRY93979.1"/>
    <property type="molecule type" value="Genomic_DNA"/>
</dbReference>
<keyword evidence="2" id="KW-1185">Reference proteome</keyword>